<organism evidence="2 3">
    <name type="scientific">Microlunatus parietis</name>
    <dbReference type="NCBI Taxonomy" id="682979"/>
    <lineage>
        <taxon>Bacteria</taxon>
        <taxon>Bacillati</taxon>
        <taxon>Actinomycetota</taxon>
        <taxon>Actinomycetes</taxon>
        <taxon>Propionibacteriales</taxon>
        <taxon>Propionibacteriaceae</taxon>
        <taxon>Microlunatus</taxon>
    </lineage>
</organism>
<feature type="transmembrane region" description="Helical" evidence="1">
    <location>
        <begin position="43"/>
        <end position="62"/>
    </location>
</feature>
<feature type="transmembrane region" description="Helical" evidence="1">
    <location>
        <begin position="134"/>
        <end position="153"/>
    </location>
</feature>
<feature type="transmembrane region" description="Helical" evidence="1">
    <location>
        <begin position="159"/>
        <end position="183"/>
    </location>
</feature>
<feature type="transmembrane region" description="Helical" evidence="1">
    <location>
        <begin position="101"/>
        <end position="122"/>
    </location>
</feature>
<evidence type="ECO:0000256" key="1">
    <source>
        <dbReference type="SAM" id="Phobius"/>
    </source>
</evidence>
<keyword evidence="1" id="KW-0812">Transmembrane</keyword>
<dbReference type="PANTHER" id="PTHR34989:SF1">
    <property type="entry name" value="PROTEIN HDED"/>
    <property type="match status" value="1"/>
</dbReference>
<accession>A0A7Y9IFA3</accession>
<dbReference type="GO" id="GO:0005886">
    <property type="term" value="C:plasma membrane"/>
    <property type="evidence" value="ECO:0007669"/>
    <property type="project" value="TreeGrafter"/>
</dbReference>
<dbReference type="RefSeq" id="WP_179757953.1">
    <property type="nucleotide sequence ID" value="NZ_JACCBU010000001.1"/>
</dbReference>
<dbReference type="AlphaFoldDB" id="A0A7Y9IFA3"/>
<evidence type="ECO:0000313" key="2">
    <source>
        <dbReference type="EMBL" id="NYE75458.1"/>
    </source>
</evidence>
<dbReference type="Proteomes" id="UP000569914">
    <property type="component" value="Unassembled WGS sequence"/>
</dbReference>
<gene>
    <name evidence="2" type="ORF">BKA15_006787</name>
</gene>
<reference evidence="2 3" key="1">
    <citation type="submission" date="2020-07" db="EMBL/GenBank/DDBJ databases">
        <title>Sequencing the genomes of 1000 actinobacteria strains.</title>
        <authorList>
            <person name="Klenk H.-P."/>
        </authorList>
    </citation>
    <scope>NUCLEOTIDE SEQUENCE [LARGE SCALE GENOMIC DNA]</scope>
    <source>
        <strain evidence="2 3">DSM 22083</strain>
    </source>
</reference>
<dbReference type="InterPro" id="IPR052712">
    <property type="entry name" value="Acid_resist_chaperone_HdeD"/>
</dbReference>
<proteinExistence type="predicted"/>
<feature type="transmembrane region" description="Helical" evidence="1">
    <location>
        <begin position="74"/>
        <end position="95"/>
    </location>
</feature>
<dbReference type="EMBL" id="JACCBU010000001">
    <property type="protein sequence ID" value="NYE75458.1"/>
    <property type="molecule type" value="Genomic_DNA"/>
</dbReference>
<sequence>MSTEATASEISSSPPRLGGLAIVLGVLTAVLGILVMVWPGQTLLIIAVLFGLQLLFVGAFRIMVAVTTRAAPNWWRGLVGVLGGLTVVAGIICFVRPGTSLLVIAILIAAGWLVDGVTSIVSGVVDNWAGLQRVAQIVFGVISILAAIVVLIWPSTSLLLMTSVGGALLVVLGVAIIVVALVVRRTTNRPARAA</sequence>
<keyword evidence="1" id="KW-0472">Membrane</keyword>
<dbReference type="InterPro" id="IPR005325">
    <property type="entry name" value="DUF308_memb"/>
</dbReference>
<keyword evidence="3" id="KW-1185">Reference proteome</keyword>
<dbReference type="Pfam" id="PF03729">
    <property type="entry name" value="DUF308"/>
    <property type="match status" value="1"/>
</dbReference>
<evidence type="ECO:0000313" key="3">
    <source>
        <dbReference type="Proteomes" id="UP000569914"/>
    </source>
</evidence>
<feature type="transmembrane region" description="Helical" evidence="1">
    <location>
        <begin position="17"/>
        <end position="37"/>
    </location>
</feature>
<keyword evidence="1" id="KW-1133">Transmembrane helix</keyword>
<protein>
    <submittedName>
        <fullName evidence="2">Uncharacterized membrane protein HdeD (DUF308 family)</fullName>
    </submittedName>
</protein>
<comment type="caution">
    <text evidence="2">The sequence shown here is derived from an EMBL/GenBank/DDBJ whole genome shotgun (WGS) entry which is preliminary data.</text>
</comment>
<dbReference type="PANTHER" id="PTHR34989">
    <property type="entry name" value="PROTEIN HDED"/>
    <property type="match status" value="1"/>
</dbReference>
<name>A0A7Y9IFA3_9ACTN</name>